<sequence>MVGCEWNCPAKQAAFYRRSWNAGTRLNVECRLSLKAMEITMLRTAIVGLTALMITAPTVAHSQTQAPAAGEETGQAGQSVDWKAITDARIEILKGALQLTPDQEKLWPAVESAIRARAEARRERIENLQKMREDRPDFFQILRNRAENMTARANGLKQLADAWEPLYKTLDDKQKARLRVMAMYAAHEIHGAIHERRMQWEDEGDDDGGGEE</sequence>
<evidence type="ECO:0000313" key="2">
    <source>
        <dbReference type="Proteomes" id="UP000240653"/>
    </source>
</evidence>
<reference evidence="1 2" key="1">
    <citation type="submission" date="2018-03" db="EMBL/GenBank/DDBJ databases">
        <title>The draft genome of Mesorhizobium soli JCM 19897.</title>
        <authorList>
            <person name="Li L."/>
            <person name="Liu L."/>
            <person name="Liang L."/>
            <person name="Wang T."/>
            <person name="Zhang X."/>
        </authorList>
    </citation>
    <scope>NUCLEOTIDE SEQUENCE [LARGE SCALE GENOMIC DNA]</scope>
    <source>
        <strain evidence="1 2">JCM 19897</strain>
    </source>
</reference>
<organism evidence="1 2">
    <name type="scientific">Pseudaminobacter soli</name>
    <name type="common">ex Li et al. 2025</name>
    <dbReference type="NCBI Taxonomy" id="1295366"/>
    <lineage>
        <taxon>Bacteria</taxon>
        <taxon>Pseudomonadati</taxon>
        <taxon>Pseudomonadota</taxon>
        <taxon>Alphaproteobacteria</taxon>
        <taxon>Hyphomicrobiales</taxon>
        <taxon>Phyllobacteriaceae</taxon>
        <taxon>Pseudaminobacter</taxon>
    </lineage>
</organism>
<dbReference type="InterPro" id="IPR012899">
    <property type="entry name" value="LTXXQ"/>
</dbReference>
<keyword evidence="2" id="KW-1185">Reference proteome</keyword>
<proteinExistence type="predicted"/>
<name>A0A2P7SA63_9HYPH</name>
<dbReference type="Pfam" id="PF07813">
    <property type="entry name" value="LTXXQ"/>
    <property type="match status" value="1"/>
</dbReference>
<protein>
    <recommendedName>
        <fullName evidence="3">LTXXQ motif family protein</fullName>
    </recommendedName>
</protein>
<comment type="caution">
    <text evidence="1">The sequence shown here is derived from an EMBL/GenBank/DDBJ whole genome shotgun (WGS) entry which is preliminary data.</text>
</comment>
<dbReference type="GO" id="GO:0042597">
    <property type="term" value="C:periplasmic space"/>
    <property type="evidence" value="ECO:0007669"/>
    <property type="project" value="InterPro"/>
</dbReference>
<evidence type="ECO:0008006" key="3">
    <source>
        <dbReference type="Google" id="ProtNLM"/>
    </source>
</evidence>
<dbReference type="EMBL" id="PXYL01000008">
    <property type="protein sequence ID" value="PSJ59392.1"/>
    <property type="molecule type" value="Genomic_DNA"/>
</dbReference>
<evidence type="ECO:0000313" key="1">
    <source>
        <dbReference type="EMBL" id="PSJ59392.1"/>
    </source>
</evidence>
<accession>A0A2P7SA63</accession>
<dbReference type="RefSeq" id="WP_106725279.1">
    <property type="nucleotide sequence ID" value="NZ_PXYL01000008.1"/>
</dbReference>
<dbReference type="Proteomes" id="UP000240653">
    <property type="component" value="Unassembled WGS sequence"/>
</dbReference>
<dbReference type="AlphaFoldDB" id="A0A2P7SA63"/>
<gene>
    <name evidence="1" type="ORF">C7I85_17475</name>
</gene>